<gene>
    <name evidence="3" type="ORF">Sru01_01510</name>
</gene>
<feature type="domain" description="DUF397" evidence="2">
    <location>
        <begin position="12"/>
        <end position="60"/>
    </location>
</feature>
<dbReference type="Proteomes" id="UP000655287">
    <property type="component" value="Unassembled WGS sequence"/>
</dbReference>
<sequence>MAASPLSPYPGRKSSFSTENGNCVVVDIKQDQVEVWDSKDPDGPRLCFTPEEYVAFWQGVLNREFDPPARWATGQRVSGSGS</sequence>
<protein>
    <recommendedName>
        <fullName evidence="2">DUF397 domain-containing protein</fullName>
    </recommendedName>
</protein>
<comment type="caution">
    <text evidence="3">The sequence shown here is derived from an EMBL/GenBank/DDBJ whole genome shotgun (WGS) entry which is preliminary data.</text>
</comment>
<name>A0A919QW39_9ACTN</name>
<dbReference type="EMBL" id="BOOU01000002">
    <property type="protein sequence ID" value="GII75169.1"/>
    <property type="molecule type" value="Genomic_DNA"/>
</dbReference>
<evidence type="ECO:0000259" key="2">
    <source>
        <dbReference type="Pfam" id="PF04149"/>
    </source>
</evidence>
<feature type="region of interest" description="Disordered" evidence="1">
    <location>
        <begin position="1"/>
        <end position="20"/>
    </location>
</feature>
<dbReference type="InterPro" id="IPR007278">
    <property type="entry name" value="DUF397"/>
</dbReference>
<evidence type="ECO:0000256" key="1">
    <source>
        <dbReference type="SAM" id="MobiDB-lite"/>
    </source>
</evidence>
<accession>A0A919QW39</accession>
<dbReference type="AlphaFoldDB" id="A0A919QW39"/>
<organism evidence="3 4">
    <name type="scientific">Sphaerisporangium rufum</name>
    <dbReference type="NCBI Taxonomy" id="1381558"/>
    <lineage>
        <taxon>Bacteria</taxon>
        <taxon>Bacillati</taxon>
        <taxon>Actinomycetota</taxon>
        <taxon>Actinomycetes</taxon>
        <taxon>Streptosporangiales</taxon>
        <taxon>Streptosporangiaceae</taxon>
        <taxon>Sphaerisporangium</taxon>
    </lineage>
</organism>
<dbReference type="RefSeq" id="WP_203981839.1">
    <property type="nucleotide sequence ID" value="NZ_BOOU01000002.1"/>
</dbReference>
<keyword evidence="4" id="KW-1185">Reference proteome</keyword>
<proteinExistence type="predicted"/>
<evidence type="ECO:0000313" key="4">
    <source>
        <dbReference type="Proteomes" id="UP000655287"/>
    </source>
</evidence>
<dbReference type="Pfam" id="PF04149">
    <property type="entry name" value="DUF397"/>
    <property type="match status" value="1"/>
</dbReference>
<reference evidence="3" key="1">
    <citation type="submission" date="2021-01" db="EMBL/GenBank/DDBJ databases">
        <title>Whole genome shotgun sequence of Sphaerisporangium rufum NBRC 109079.</title>
        <authorList>
            <person name="Komaki H."/>
            <person name="Tamura T."/>
        </authorList>
    </citation>
    <scope>NUCLEOTIDE SEQUENCE</scope>
    <source>
        <strain evidence="3">NBRC 109079</strain>
    </source>
</reference>
<evidence type="ECO:0000313" key="3">
    <source>
        <dbReference type="EMBL" id="GII75169.1"/>
    </source>
</evidence>